<proteinExistence type="predicted"/>
<comment type="cofactor">
    <cofactor evidence="1">
        <name>a divalent metal cation</name>
        <dbReference type="ChEBI" id="CHEBI:60240"/>
    </cofactor>
</comment>
<dbReference type="Pfam" id="PF13359">
    <property type="entry name" value="DDE_Tnp_4"/>
    <property type="match status" value="1"/>
</dbReference>
<accession>A0A2U1JA15</accession>
<gene>
    <name evidence="4" type="ORF">BB558_002074</name>
</gene>
<reference evidence="4 5" key="1">
    <citation type="journal article" date="2018" name="MBio">
        <title>Comparative Genomics Reveals the Core Gene Toolbox for the Fungus-Insect Symbiosis.</title>
        <authorList>
            <person name="Wang Y."/>
            <person name="Stata M."/>
            <person name="Wang W."/>
            <person name="Stajich J.E."/>
            <person name="White M.M."/>
            <person name="Moncalvo J.M."/>
        </authorList>
    </citation>
    <scope>NUCLEOTIDE SEQUENCE [LARGE SCALE GENOMIC DNA]</scope>
    <source>
        <strain evidence="4 5">AUS-126-30</strain>
    </source>
</reference>
<keyword evidence="2" id="KW-0479">Metal-binding</keyword>
<evidence type="ECO:0000256" key="2">
    <source>
        <dbReference type="ARBA" id="ARBA00022723"/>
    </source>
</evidence>
<feature type="domain" description="DDE Tnp4" evidence="3">
    <location>
        <begin position="13"/>
        <end position="66"/>
    </location>
</feature>
<organism evidence="4 5">
    <name type="scientific">Smittium angustum</name>
    <dbReference type="NCBI Taxonomy" id="133377"/>
    <lineage>
        <taxon>Eukaryota</taxon>
        <taxon>Fungi</taxon>
        <taxon>Fungi incertae sedis</taxon>
        <taxon>Zoopagomycota</taxon>
        <taxon>Kickxellomycotina</taxon>
        <taxon>Harpellomycetes</taxon>
        <taxon>Harpellales</taxon>
        <taxon>Legeriomycetaceae</taxon>
        <taxon>Smittium</taxon>
    </lineage>
</organism>
<name>A0A2U1JA15_SMIAN</name>
<keyword evidence="5" id="KW-1185">Reference proteome</keyword>
<dbReference type="InterPro" id="IPR027806">
    <property type="entry name" value="HARBI1_dom"/>
</dbReference>
<evidence type="ECO:0000313" key="4">
    <source>
        <dbReference type="EMBL" id="PWA01803.1"/>
    </source>
</evidence>
<dbReference type="Proteomes" id="UP000245591">
    <property type="component" value="Unassembled WGS sequence"/>
</dbReference>
<evidence type="ECO:0000256" key="1">
    <source>
        <dbReference type="ARBA" id="ARBA00001968"/>
    </source>
</evidence>
<comment type="caution">
    <text evidence="4">The sequence shown here is derived from an EMBL/GenBank/DDBJ whole genome shotgun (WGS) entry which is preliminary data.</text>
</comment>
<evidence type="ECO:0000259" key="3">
    <source>
        <dbReference type="Pfam" id="PF13359"/>
    </source>
</evidence>
<sequence>MEVGILPNGIVPSIAILADKGYVGIDRLCRAVKSLRINEGDKNKEENERMSSSRIMVEIFFGRLKKNNPLRVEDKFPTMQLGKKRIDKELVKH</sequence>
<protein>
    <recommendedName>
        <fullName evidence="3">DDE Tnp4 domain-containing protein</fullName>
    </recommendedName>
</protein>
<dbReference type="EMBL" id="MBFU01000130">
    <property type="protein sequence ID" value="PWA01803.1"/>
    <property type="molecule type" value="Genomic_DNA"/>
</dbReference>
<evidence type="ECO:0000313" key="5">
    <source>
        <dbReference type="Proteomes" id="UP000245591"/>
    </source>
</evidence>
<dbReference type="GO" id="GO:0046872">
    <property type="term" value="F:metal ion binding"/>
    <property type="evidence" value="ECO:0007669"/>
    <property type="project" value="UniProtKB-KW"/>
</dbReference>
<dbReference type="AlphaFoldDB" id="A0A2U1JA15"/>